<evidence type="ECO:0000313" key="12">
    <source>
        <dbReference type="Proteomes" id="UP000525389"/>
    </source>
</evidence>
<sequence length="632" mass="66463">TDGPLALSVDVSGVNELRLVVTDAGDGLNYDHADWAGAKLSCATDADTTAPAAPGSLSASGGDGSIVLDWGDNTEGDLAGYRVSGAATPDGPFQPLTSAPITASTFTESGLPAGVTRHYQVVAVDTSGNASAPASVSATTLAGSGTPRVGVENLDGGPWQDRLVFSRIGSLASPPSNGVHNLVSLRVRNSGSAVLRVSGLPISGPWQLDPAVTFPLDIAPGASADVRVRFVAETTKVNNGTLTVVTNDPATPNLTVQLAGLWQSVSEGGQEPDVFQIREAFGYKGSFLGGEPSINLKGLVRPQGEEVLSAYWQRADETQPVQVRQLAAYHTQGNTAALFWHAKGSGTASTVLTHAGVDGQTLLPRLSNLSGLAQASFTPGARTFGLKIDGEWSDPARNNQTTDRSNGCARPCGQHIRFYPLKDRAGLTIPNSYMVIMDYSGINYDYNDNMYTVSNLKPAPLLINVGAGGFTAPSGDVWLPDRDQNSDAIFTPTTAINEPGTAYTGPISGTDNPQLYRSYRGRTADLSVPQESRKITFDIPLNNGTYQVKLHFAELNWNEPGRRLFDVLAEGSTRVSKLDIFSESGGRYAALVKTLDGVQVNDGKLTLTLDAGLTASGLGRDFPALSGIEVVR</sequence>
<feature type="domain" description="Fibronectin type-III" evidence="10">
    <location>
        <begin position="50"/>
        <end position="144"/>
    </location>
</feature>
<dbReference type="Pfam" id="PF11721">
    <property type="entry name" value="Malectin"/>
    <property type="match status" value="1"/>
</dbReference>
<proteinExistence type="inferred from homology"/>
<dbReference type="PROSITE" id="PS50853">
    <property type="entry name" value="FN3"/>
    <property type="match status" value="1"/>
</dbReference>
<evidence type="ECO:0000256" key="7">
    <source>
        <dbReference type="ARBA" id="ARBA00023136"/>
    </source>
</evidence>
<dbReference type="RefSeq" id="WP_184032056.1">
    <property type="nucleotide sequence ID" value="NZ_JACHFN010000028.1"/>
</dbReference>
<dbReference type="EMBL" id="JACHFN010000028">
    <property type="protein sequence ID" value="MBB5236314.1"/>
    <property type="molecule type" value="Genomic_DNA"/>
</dbReference>
<keyword evidence="6" id="KW-1133">Transmembrane helix</keyword>
<evidence type="ECO:0000259" key="10">
    <source>
        <dbReference type="PROSITE" id="PS50853"/>
    </source>
</evidence>
<dbReference type="InterPro" id="IPR013222">
    <property type="entry name" value="Glyco_hyd_98_carb-bd"/>
</dbReference>
<accession>A0A7W8LRY3</accession>
<keyword evidence="8" id="KW-0325">Glycoprotein</keyword>
<keyword evidence="5" id="KW-0256">Endoplasmic reticulum</keyword>
<evidence type="ECO:0000256" key="6">
    <source>
        <dbReference type="ARBA" id="ARBA00022989"/>
    </source>
</evidence>
<dbReference type="GO" id="GO:0030246">
    <property type="term" value="F:carbohydrate binding"/>
    <property type="evidence" value="ECO:0007669"/>
    <property type="project" value="InterPro"/>
</dbReference>
<dbReference type="InterPro" id="IPR013783">
    <property type="entry name" value="Ig-like_fold"/>
</dbReference>
<protein>
    <recommendedName>
        <fullName evidence="10">Fibronectin type-III domain-containing protein</fullName>
    </recommendedName>
</protein>
<evidence type="ECO:0000256" key="3">
    <source>
        <dbReference type="ARBA" id="ARBA00022692"/>
    </source>
</evidence>
<dbReference type="InterPro" id="IPR039155">
    <property type="entry name" value="MLEC"/>
</dbReference>
<comment type="similarity">
    <text evidence="2">Belongs to the malectin family.</text>
</comment>
<keyword evidence="9" id="KW-0119">Carbohydrate metabolism</keyword>
<dbReference type="InterPro" id="IPR003961">
    <property type="entry name" value="FN3_dom"/>
</dbReference>
<evidence type="ECO:0000256" key="5">
    <source>
        <dbReference type="ARBA" id="ARBA00022824"/>
    </source>
</evidence>
<evidence type="ECO:0000256" key="8">
    <source>
        <dbReference type="ARBA" id="ARBA00023180"/>
    </source>
</evidence>
<dbReference type="Gene3D" id="2.60.40.10">
    <property type="entry name" value="Immunoglobulins"/>
    <property type="match status" value="2"/>
</dbReference>
<dbReference type="Gene3D" id="2.60.120.1060">
    <property type="entry name" value="NPCBM/NEW2 domain"/>
    <property type="match status" value="1"/>
</dbReference>
<evidence type="ECO:0000256" key="2">
    <source>
        <dbReference type="ARBA" id="ARBA00009141"/>
    </source>
</evidence>
<dbReference type="InterPro" id="IPR021720">
    <property type="entry name" value="Malectin_dom"/>
</dbReference>
<dbReference type="SUPFAM" id="SSF49785">
    <property type="entry name" value="Galactose-binding domain-like"/>
    <property type="match status" value="2"/>
</dbReference>
<dbReference type="InterPro" id="IPR036116">
    <property type="entry name" value="FN3_sf"/>
</dbReference>
<dbReference type="InterPro" id="IPR008979">
    <property type="entry name" value="Galactose-bd-like_sf"/>
</dbReference>
<gene>
    <name evidence="11" type="ORF">HNQ09_003790</name>
</gene>
<dbReference type="Gene3D" id="2.60.120.430">
    <property type="entry name" value="Galactose-binding lectin"/>
    <property type="match status" value="1"/>
</dbReference>
<dbReference type="SUPFAM" id="SSF49265">
    <property type="entry name" value="Fibronectin type III"/>
    <property type="match status" value="1"/>
</dbReference>
<dbReference type="Pfam" id="PF08305">
    <property type="entry name" value="NPCBM"/>
    <property type="match status" value="1"/>
</dbReference>
<comment type="subcellular location">
    <subcellularLocation>
        <location evidence="1">Endoplasmic reticulum membrane</location>
        <topology evidence="1">Single-pass type I membrane protein</topology>
    </subcellularLocation>
</comment>
<dbReference type="PANTHER" id="PTHR13460:SF0">
    <property type="entry name" value="MALECTIN"/>
    <property type="match status" value="1"/>
</dbReference>
<dbReference type="InterPro" id="IPR038637">
    <property type="entry name" value="NPCBM_sf"/>
</dbReference>
<dbReference type="GO" id="GO:0016020">
    <property type="term" value="C:membrane"/>
    <property type="evidence" value="ECO:0007669"/>
    <property type="project" value="TreeGrafter"/>
</dbReference>
<dbReference type="PANTHER" id="PTHR13460">
    <property type="match status" value="1"/>
</dbReference>
<keyword evidence="3" id="KW-0812">Transmembrane</keyword>
<keyword evidence="4" id="KW-0732">Signal</keyword>
<dbReference type="CDD" id="cd00063">
    <property type="entry name" value="FN3"/>
    <property type="match status" value="1"/>
</dbReference>
<keyword evidence="12" id="KW-1185">Reference proteome</keyword>
<evidence type="ECO:0000256" key="9">
    <source>
        <dbReference type="ARBA" id="ARBA00023277"/>
    </source>
</evidence>
<feature type="non-terminal residue" evidence="11">
    <location>
        <position position="1"/>
    </location>
</feature>
<evidence type="ECO:0000256" key="1">
    <source>
        <dbReference type="ARBA" id="ARBA00004115"/>
    </source>
</evidence>
<keyword evidence="7" id="KW-0472">Membrane</keyword>
<organism evidence="11 12">
    <name type="scientific">Deinococcus budaensis</name>
    <dbReference type="NCBI Taxonomy" id="1665626"/>
    <lineage>
        <taxon>Bacteria</taxon>
        <taxon>Thermotogati</taxon>
        <taxon>Deinococcota</taxon>
        <taxon>Deinococci</taxon>
        <taxon>Deinococcales</taxon>
        <taxon>Deinococcaceae</taxon>
        <taxon>Deinococcus</taxon>
    </lineage>
</organism>
<evidence type="ECO:0000313" key="11">
    <source>
        <dbReference type="EMBL" id="MBB5236314.1"/>
    </source>
</evidence>
<dbReference type="AlphaFoldDB" id="A0A7W8LRY3"/>
<comment type="caution">
    <text evidence="11">The sequence shown here is derived from an EMBL/GenBank/DDBJ whole genome shotgun (WGS) entry which is preliminary data.</text>
</comment>
<evidence type="ECO:0000256" key="4">
    <source>
        <dbReference type="ARBA" id="ARBA00022729"/>
    </source>
</evidence>
<dbReference type="Proteomes" id="UP000525389">
    <property type="component" value="Unassembled WGS sequence"/>
</dbReference>
<reference evidence="11 12" key="1">
    <citation type="submission" date="2020-08" db="EMBL/GenBank/DDBJ databases">
        <title>Genomic Encyclopedia of Type Strains, Phase IV (KMG-IV): sequencing the most valuable type-strain genomes for metagenomic binning, comparative biology and taxonomic classification.</title>
        <authorList>
            <person name="Goeker M."/>
        </authorList>
    </citation>
    <scope>NUCLEOTIDE SEQUENCE [LARGE SCALE GENOMIC DNA]</scope>
    <source>
        <strain evidence="11 12">DSM 101791</strain>
    </source>
</reference>
<name>A0A7W8LRY3_9DEIO</name>